<dbReference type="Pfam" id="PF05938">
    <property type="entry name" value="Self-incomp_S1"/>
    <property type="match status" value="1"/>
</dbReference>
<dbReference type="AlphaFoldDB" id="A0ABD3DVF4"/>
<dbReference type="GO" id="GO:0005576">
    <property type="term" value="C:extracellular region"/>
    <property type="evidence" value="ECO:0007669"/>
    <property type="project" value="UniProtKB-SubCell"/>
</dbReference>
<feature type="chain" id="PRO_5044529669" description="S-protein homolog" evidence="6">
    <location>
        <begin position="25"/>
        <end position="136"/>
    </location>
</feature>
<evidence type="ECO:0000313" key="8">
    <source>
        <dbReference type="Proteomes" id="UP001632038"/>
    </source>
</evidence>
<protein>
    <recommendedName>
        <fullName evidence="6">S-protein homolog</fullName>
    </recommendedName>
</protein>
<dbReference type="EMBL" id="JAVIJP010000013">
    <property type="protein sequence ID" value="KAL3644959.1"/>
    <property type="molecule type" value="Genomic_DNA"/>
</dbReference>
<evidence type="ECO:0000256" key="4">
    <source>
        <dbReference type="ARBA" id="ARBA00022525"/>
    </source>
</evidence>
<evidence type="ECO:0000256" key="6">
    <source>
        <dbReference type="RuleBase" id="RU367044"/>
    </source>
</evidence>
<sequence length="136" mass="16044">MANTMMKTIIFLLLLDISQTFVSGKCITGYIHVNITNNLHSNNPPLKLRCKAKDDDLGYQTVLVNQQFSWRFCESFFGKTLYFCHLYWGQKQSVFDAFRGKFIHTSPSKNYFSVRDNGIYYRNDMEAIFVYKYGWK</sequence>
<keyword evidence="4 6" id="KW-0964">Secreted</keyword>
<evidence type="ECO:0000256" key="3">
    <source>
        <dbReference type="ARBA" id="ARBA00022471"/>
    </source>
</evidence>
<reference evidence="8" key="1">
    <citation type="journal article" date="2024" name="IScience">
        <title>Strigolactones Initiate the Formation of Haustorium-like Structures in Castilleja.</title>
        <authorList>
            <person name="Buerger M."/>
            <person name="Peterson D."/>
            <person name="Chory J."/>
        </authorList>
    </citation>
    <scope>NUCLEOTIDE SEQUENCE [LARGE SCALE GENOMIC DNA]</scope>
</reference>
<name>A0ABD3DVF4_9LAMI</name>
<accession>A0ABD3DVF4</accession>
<gene>
    <name evidence="7" type="ORF">CASFOL_010139</name>
</gene>
<dbReference type="GO" id="GO:0060320">
    <property type="term" value="P:rejection of self pollen"/>
    <property type="evidence" value="ECO:0007669"/>
    <property type="project" value="UniProtKB-KW"/>
</dbReference>
<organism evidence="7 8">
    <name type="scientific">Castilleja foliolosa</name>
    <dbReference type="NCBI Taxonomy" id="1961234"/>
    <lineage>
        <taxon>Eukaryota</taxon>
        <taxon>Viridiplantae</taxon>
        <taxon>Streptophyta</taxon>
        <taxon>Embryophyta</taxon>
        <taxon>Tracheophyta</taxon>
        <taxon>Spermatophyta</taxon>
        <taxon>Magnoliopsida</taxon>
        <taxon>eudicotyledons</taxon>
        <taxon>Gunneridae</taxon>
        <taxon>Pentapetalae</taxon>
        <taxon>asterids</taxon>
        <taxon>lamiids</taxon>
        <taxon>Lamiales</taxon>
        <taxon>Orobanchaceae</taxon>
        <taxon>Pedicularideae</taxon>
        <taxon>Castillejinae</taxon>
        <taxon>Castilleja</taxon>
    </lineage>
</organism>
<keyword evidence="5 6" id="KW-0732">Signal</keyword>
<dbReference type="PANTHER" id="PTHR31232:SF61">
    <property type="entry name" value="S-PROTEIN HOMOLOG"/>
    <property type="match status" value="1"/>
</dbReference>
<feature type="signal peptide" evidence="6">
    <location>
        <begin position="1"/>
        <end position="24"/>
    </location>
</feature>
<evidence type="ECO:0000256" key="1">
    <source>
        <dbReference type="ARBA" id="ARBA00004613"/>
    </source>
</evidence>
<comment type="caution">
    <text evidence="7">The sequence shown here is derived from an EMBL/GenBank/DDBJ whole genome shotgun (WGS) entry which is preliminary data.</text>
</comment>
<proteinExistence type="inferred from homology"/>
<dbReference type="Proteomes" id="UP001632038">
    <property type="component" value="Unassembled WGS sequence"/>
</dbReference>
<evidence type="ECO:0000256" key="5">
    <source>
        <dbReference type="ARBA" id="ARBA00022729"/>
    </source>
</evidence>
<dbReference type="PANTHER" id="PTHR31232">
    <property type="match status" value="1"/>
</dbReference>
<dbReference type="InterPro" id="IPR010264">
    <property type="entry name" value="Self-incomp_S1"/>
</dbReference>
<keyword evidence="3 6" id="KW-0713">Self-incompatibility</keyword>
<keyword evidence="8" id="KW-1185">Reference proteome</keyword>
<evidence type="ECO:0000256" key="2">
    <source>
        <dbReference type="ARBA" id="ARBA00005581"/>
    </source>
</evidence>
<comment type="subcellular location">
    <subcellularLocation>
        <location evidence="1 6">Secreted</location>
    </subcellularLocation>
</comment>
<evidence type="ECO:0000313" key="7">
    <source>
        <dbReference type="EMBL" id="KAL3644959.1"/>
    </source>
</evidence>
<comment type="similarity">
    <text evidence="2 6">Belongs to the plant self-incompatibility (S1) protein family.</text>
</comment>